<comment type="caution">
    <text evidence="2">The sequence shown here is derived from an EMBL/GenBank/DDBJ whole genome shotgun (WGS) entry which is preliminary data.</text>
</comment>
<name>A0A2I0HJI4_PUNGR</name>
<evidence type="ECO:0000313" key="3">
    <source>
        <dbReference type="Proteomes" id="UP000233551"/>
    </source>
</evidence>
<feature type="region of interest" description="Disordered" evidence="1">
    <location>
        <begin position="78"/>
        <end position="98"/>
    </location>
</feature>
<evidence type="ECO:0000313" key="2">
    <source>
        <dbReference type="EMBL" id="PKI31877.1"/>
    </source>
</evidence>
<sequence length="98" mass="11229">MMFQTFRSIKVPIEVVACNGDSLPHPPPPIVSWVRKVLRRIRKTFTRGAARIRPDPFNWASLTFLLILRSTPEPFSLPIEERGARETAARRPLVQEPP</sequence>
<accession>A0A2I0HJI4</accession>
<dbReference type="AlphaFoldDB" id="A0A2I0HJI4"/>
<organism evidence="2 3">
    <name type="scientific">Punica granatum</name>
    <name type="common">Pomegranate</name>
    <dbReference type="NCBI Taxonomy" id="22663"/>
    <lineage>
        <taxon>Eukaryota</taxon>
        <taxon>Viridiplantae</taxon>
        <taxon>Streptophyta</taxon>
        <taxon>Embryophyta</taxon>
        <taxon>Tracheophyta</taxon>
        <taxon>Spermatophyta</taxon>
        <taxon>Magnoliopsida</taxon>
        <taxon>eudicotyledons</taxon>
        <taxon>Gunneridae</taxon>
        <taxon>Pentapetalae</taxon>
        <taxon>rosids</taxon>
        <taxon>malvids</taxon>
        <taxon>Myrtales</taxon>
        <taxon>Lythraceae</taxon>
        <taxon>Punica</taxon>
    </lineage>
</organism>
<proteinExistence type="predicted"/>
<reference evidence="2 3" key="1">
    <citation type="submission" date="2017-11" db="EMBL/GenBank/DDBJ databases">
        <title>De-novo sequencing of pomegranate (Punica granatum L.) genome.</title>
        <authorList>
            <person name="Akparov Z."/>
            <person name="Amiraslanov A."/>
            <person name="Hajiyeva S."/>
            <person name="Abbasov M."/>
            <person name="Kaur K."/>
            <person name="Hamwieh A."/>
            <person name="Solovyev V."/>
            <person name="Salamov A."/>
            <person name="Braich B."/>
            <person name="Kosarev P."/>
            <person name="Mahmoud A."/>
            <person name="Hajiyev E."/>
            <person name="Babayeva S."/>
            <person name="Izzatullayeva V."/>
            <person name="Mammadov A."/>
            <person name="Mammadov A."/>
            <person name="Sharifova S."/>
            <person name="Ojaghi J."/>
            <person name="Eynullazada K."/>
            <person name="Bayramov B."/>
            <person name="Abdulazimova A."/>
            <person name="Shahmuradov I."/>
        </authorList>
    </citation>
    <scope>NUCLEOTIDE SEQUENCE [LARGE SCALE GENOMIC DNA]</scope>
    <source>
        <strain evidence="3">cv. AG2017</strain>
        <tissue evidence="2">Leaf</tissue>
    </source>
</reference>
<keyword evidence="3" id="KW-1185">Reference proteome</keyword>
<evidence type="ECO:0000256" key="1">
    <source>
        <dbReference type="SAM" id="MobiDB-lite"/>
    </source>
</evidence>
<dbReference type="EMBL" id="PGOL01008264">
    <property type="protein sequence ID" value="PKI31877.1"/>
    <property type="molecule type" value="Genomic_DNA"/>
</dbReference>
<protein>
    <submittedName>
        <fullName evidence="2">Uncharacterized protein</fullName>
    </submittedName>
</protein>
<feature type="compositionally biased region" description="Basic and acidic residues" evidence="1">
    <location>
        <begin position="79"/>
        <end position="89"/>
    </location>
</feature>
<gene>
    <name evidence="2" type="ORF">CRG98_047731</name>
</gene>
<dbReference type="Proteomes" id="UP000233551">
    <property type="component" value="Unassembled WGS sequence"/>
</dbReference>